<dbReference type="Gene3D" id="1.20.1250.20">
    <property type="entry name" value="MFS general substrate transporter like domains"/>
    <property type="match status" value="1"/>
</dbReference>
<name>A0A8S1GX16_9PELO</name>
<accession>A0A8S1GX16</accession>
<dbReference type="SUPFAM" id="SSF103473">
    <property type="entry name" value="MFS general substrate transporter"/>
    <property type="match status" value="1"/>
</dbReference>
<protein>
    <recommendedName>
        <fullName evidence="6">Major facilitator superfamily (MFS) profile domain-containing protein</fullName>
    </recommendedName>
</protein>
<evidence type="ECO:0000259" key="6">
    <source>
        <dbReference type="PROSITE" id="PS50850"/>
    </source>
</evidence>
<dbReference type="PANTHER" id="PTHR23503">
    <property type="entry name" value="SOLUTE CARRIER FAMILY 2"/>
    <property type="match status" value="1"/>
</dbReference>
<feature type="domain" description="Major facilitator superfamily (MFS) profile" evidence="6">
    <location>
        <begin position="30"/>
        <end position="485"/>
    </location>
</feature>
<dbReference type="InterPro" id="IPR045263">
    <property type="entry name" value="GLUT"/>
</dbReference>
<dbReference type="PANTHER" id="PTHR23503:SF115">
    <property type="entry name" value="MAJOR FACILITATOR SUPERFAMILY (MFS) PROFILE DOMAIN-CONTAINING PROTEIN"/>
    <property type="match status" value="1"/>
</dbReference>
<evidence type="ECO:0000313" key="8">
    <source>
        <dbReference type="Proteomes" id="UP000835052"/>
    </source>
</evidence>
<feature type="transmembrane region" description="Helical" evidence="5">
    <location>
        <begin position="297"/>
        <end position="315"/>
    </location>
</feature>
<dbReference type="EMBL" id="CAJGYM010000006">
    <property type="protein sequence ID" value="CAD6187462.1"/>
    <property type="molecule type" value="Genomic_DNA"/>
</dbReference>
<dbReference type="AlphaFoldDB" id="A0A8S1GX16"/>
<feature type="transmembrane region" description="Helical" evidence="5">
    <location>
        <begin position="361"/>
        <end position="383"/>
    </location>
</feature>
<evidence type="ECO:0000256" key="1">
    <source>
        <dbReference type="ARBA" id="ARBA00004141"/>
    </source>
</evidence>
<gene>
    <name evidence="7" type="ORF">CAUJ_LOCUS3381</name>
</gene>
<comment type="caution">
    <text evidence="7">The sequence shown here is derived from an EMBL/GenBank/DDBJ whole genome shotgun (WGS) entry which is preliminary data.</text>
</comment>
<feature type="transmembrane region" description="Helical" evidence="5">
    <location>
        <begin position="101"/>
        <end position="122"/>
    </location>
</feature>
<evidence type="ECO:0000256" key="2">
    <source>
        <dbReference type="ARBA" id="ARBA00022692"/>
    </source>
</evidence>
<keyword evidence="4 5" id="KW-0472">Membrane</keyword>
<feature type="transmembrane region" description="Helical" evidence="5">
    <location>
        <begin position="164"/>
        <end position="182"/>
    </location>
</feature>
<keyword evidence="8" id="KW-1185">Reference proteome</keyword>
<keyword evidence="2 5" id="KW-0812">Transmembrane</keyword>
<dbReference type="PROSITE" id="PS50850">
    <property type="entry name" value="MFS"/>
    <property type="match status" value="1"/>
</dbReference>
<reference evidence="7" key="1">
    <citation type="submission" date="2020-10" db="EMBL/GenBank/DDBJ databases">
        <authorList>
            <person name="Kikuchi T."/>
        </authorList>
    </citation>
    <scope>NUCLEOTIDE SEQUENCE</scope>
    <source>
        <strain evidence="7">NKZ352</strain>
    </source>
</reference>
<evidence type="ECO:0000256" key="3">
    <source>
        <dbReference type="ARBA" id="ARBA00022989"/>
    </source>
</evidence>
<feature type="transmembrane region" description="Helical" evidence="5">
    <location>
        <begin position="462"/>
        <end position="481"/>
    </location>
</feature>
<sequence length="511" mass="55506">MKAGDVTIRIPRLANVCPPGSPSLRLALVVLSIGAASHFLLFLDSVVDNLLPAAMPFFLSVYRNKEDAEMAWEVMISSRIYGLAAGCLISMLISQKSGRKIPVVIGTILDVIGIALTLLTTYVPSGVIFAIFGRFINGVGQGIVQTVGSAMLAELPPLKKRGTALASLTMWACVGELGGMFISLDDILGKPATWQLAMGVPLLFLIPALYILLKAPESPRYLYLTNREFEARKAMSYYQNPSDGKQSLEEIMGEAQILLKDKCIDENGNASKVEKSEKFVLKTIVQRLKDGQFSRPLIIALFVQSFVHLDDWLWISYSTHIFENNGLSAGKAQRASLLMSLPQAIISVALLGFFDNFRRRTLLIIPTMFSVAFGAVAIFFTSFSSASPFGIPTALILPILAALDLSVAAISGESAYAIVPELFLPNDKVLGTAMVGITQNIFGGLLTNFLLTAVNKIGTAKVLVPFVMMNAIYVLFTYNFLPETGEKTPQEVARNFSNDMPGLDSLSLLNL</sequence>
<organism evidence="7 8">
    <name type="scientific">Caenorhabditis auriculariae</name>
    <dbReference type="NCBI Taxonomy" id="2777116"/>
    <lineage>
        <taxon>Eukaryota</taxon>
        <taxon>Metazoa</taxon>
        <taxon>Ecdysozoa</taxon>
        <taxon>Nematoda</taxon>
        <taxon>Chromadorea</taxon>
        <taxon>Rhabditida</taxon>
        <taxon>Rhabditina</taxon>
        <taxon>Rhabditomorpha</taxon>
        <taxon>Rhabditoidea</taxon>
        <taxon>Rhabditidae</taxon>
        <taxon>Peloderinae</taxon>
        <taxon>Caenorhabditis</taxon>
    </lineage>
</organism>
<feature type="transmembrane region" description="Helical" evidence="5">
    <location>
        <begin position="194"/>
        <end position="213"/>
    </location>
</feature>
<dbReference type="Pfam" id="PF00083">
    <property type="entry name" value="Sugar_tr"/>
    <property type="match status" value="1"/>
</dbReference>
<dbReference type="OrthoDB" id="4540492at2759"/>
<evidence type="ECO:0000256" key="4">
    <source>
        <dbReference type="ARBA" id="ARBA00023136"/>
    </source>
</evidence>
<feature type="transmembrane region" description="Helical" evidence="5">
    <location>
        <begin position="429"/>
        <end position="450"/>
    </location>
</feature>
<comment type="subcellular location">
    <subcellularLocation>
        <location evidence="1">Membrane</location>
        <topology evidence="1">Multi-pass membrane protein</topology>
    </subcellularLocation>
</comment>
<dbReference type="InterPro" id="IPR020846">
    <property type="entry name" value="MFS_dom"/>
</dbReference>
<feature type="transmembrane region" description="Helical" evidence="5">
    <location>
        <begin position="335"/>
        <end position="354"/>
    </location>
</feature>
<dbReference type="InterPro" id="IPR036259">
    <property type="entry name" value="MFS_trans_sf"/>
</dbReference>
<feature type="transmembrane region" description="Helical" evidence="5">
    <location>
        <begin position="24"/>
        <end position="43"/>
    </location>
</feature>
<dbReference type="InterPro" id="IPR005828">
    <property type="entry name" value="MFS_sugar_transport-like"/>
</dbReference>
<evidence type="ECO:0000313" key="7">
    <source>
        <dbReference type="EMBL" id="CAD6187462.1"/>
    </source>
</evidence>
<feature type="transmembrane region" description="Helical" evidence="5">
    <location>
        <begin position="128"/>
        <end position="152"/>
    </location>
</feature>
<evidence type="ECO:0000256" key="5">
    <source>
        <dbReference type="SAM" id="Phobius"/>
    </source>
</evidence>
<dbReference type="Proteomes" id="UP000835052">
    <property type="component" value="Unassembled WGS sequence"/>
</dbReference>
<feature type="transmembrane region" description="Helical" evidence="5">
    <location>
        <begin position="74"/>
        <end position="94"/>
    </location>
</feature>
<keyword evidence="3 5" id="KW-1133">Transmembrane helix</keyword>
<dbReference type="GO" id="GO:0016020">
    <property type="term" value="C:membrane"/>
    <property type="evidence" value="ECO:0007669"/>
    <property type="project" value="UniProtKB-SubCell"/>
</dbReference>
<proteinExistence type="predicted"/>
<dbReference type="GO" id="GO:0015149">
    <property type="term" value="F:hexose transmembrane transporter activity"/>
    <property type="evidence" value="ECO:0007669"/>
    <property type="project" value="TreeGrafter"/>
</dbReference>